<dbReference type="PANTHER" id="PTHR31310">
    <property type="match status" value="1"/>
</dbReference>
<dbReference type="Pfam" id="PF14378">
    <property type="entry name" value="PAP2_3"/>
    <property type="match status" value="1"/>
</dbReference>
<dbReference type="Gene3D" id="1.20.144.10">
    <property type="entry name" value="Phosphatidic acid phosphatase type 2/haloperoxidase"/>
    <property type="match status" value="1"/>
</dbReference>
<feature type="transmembrane region" description="Helical" evidence="5">
    <location>
        <begin position="265"/>
        <end position="285"/>
    </location>
</feature>
<reference evidence="8" key="1">
    <citation type="submission" date="2018-03" db="EMBL/GenBank/DDBJ databases">
        <authorList>
            <person name="Zecchin S."/>
        </authorList>
    </citation>
    <scope>NUCLEOTIDE SEQUENCE [LARGE SCALE GENOMIC DNA]</scope>
</reference>
<feature type="domain" description="Phosphatidic acid phosphatase type 2/haloperoxidase" evidence="6">
    <location>
        <begin position="158"/>
        <end position="280"/>
    </location>
</feature>
<sequence length="294" mass="33793">MIRESLRDLRPADSLNLCFLFFLAGVVFVFRSSLNNPGGLILLYLVLIVTQIMLVRVKDSNAFGRWVYDLVFPTLCILIVFDSLEGLVHSINPRDIDPFLIKLDYWMFGFYPTVMAEKFMHPFLTDIMQLAYSSYYFLPVTFGAFLKIKGEDHVFDRSLFLIMFCFYLSYIGYMLMPAIGPRYTIGHLQNSDLNGYIIAGPVQELLNRLEGVKRDAFPSGHTGVALTVLYLSYRYAKGLYRVFLPCVIMLILSTVYCRYHYVVDVLGGILLALISIFLGEAYYGYRAKRIDINH</sequence>
<keyword evidence="3 5" id="KW-1133">Transmembrane helix</keyword>
<name>A0A2U3QJG3_9BACT</name>
<dbReference type="EMBL" id="OUUY01000107">
    <property type="protein sequence ID" value="SPQ01509.1"/>
    <property type="molecule type" value="Genomic_DNA"/>
</dbReference>
<evidence type="ECO:0000256" key="4">
    <source>
        <dbReference type="ARBA" id="ARBA00023136"/>
    </source>
</evidence>
<evidence type="ECO:0000313" key="8">
    <source>
        <dbReference type="Proteomes" id="UP000245125"/>
    </source>
</evidence>
<dbReference type="InterPro" id="IPR026841">
    <property type="entry name" value="Aur1/Ipt1"/>
</dbReference>
<proteinExistence type="predicted"/>
<keyword evidence="4 5" id="KW-0472">Membrane</keyword>
<evidence type="ECO:0000256" key="2">
    <source>
        <dbReference type="ARBA" id="ARBA00022692"/>
    </source>
</evidence>
<dbReference type="InterPro" id="IPR000326">
    <property type="entry name" value="PAP2/HPO"/>
</dbReference>
<organism evidence="7 8">
    <name type="scientific">Candidatus Sulfobium mesophilum</name>
    <dbReference type="NCBI Taxonomy" id="2016548"/>
    <lineage>
        <taxon>Bacteria</taxon>
        <taxon>Pseudomonadati</taxon>
        <taxon>Nitrospirota</taxon>
        <taxon>Nitrospiria</taxon>
        <taxon>Nitrospirales</taxon>
        <taxon>Nitrospiraceae</taxon>
        <taxon>Candidatus Sulfobium</taxon>
    </lineage>
</organism>
<dbReference type="Proteomes" id="UP000245125">
    <property type="component" value="Unassembled WGS sequence"/>
</dbReference>
<evidence type="ECO:0000256" key="5">
    <source>
        <dbReference type="SAM" id="Phobius"/>
    </source>
</evidence>
<feature type="transmembrane region" description="Helical" evidence="5">
    <location>
        <begin position="216"/>
        <end position="233"/>
    </location>
</feature>
<keyword evidence="2 5" id="KW-0812">Transmembrane</keyword>
<dbReference type="AlphaFoldDB" id="A0A2U3QJG3"/>
<feature type="transmembrane region" description="Helical" evidence="5">
    <location>
        <begin position="36"/>
        <end position="54"/>
    </location>
</feature>
<accession>A0A2U3QJG3</accession>
<feature type="transmembrane region" description="Helical" evidence="5">
    <location>
        <begin position="66"/>
        <end position="84"/>
    </location>
</feature>
<keyword evidence="8" id="KW-1185">Reference proteome</keyword>
<dbReference type="GO" id="GO:0016020">
    <property type="term" value="C:membrane"/>
    <property type="evidence" value="ECO:0007669"/>
    <property type="project" value="UniProtKB-SubCell"/>
</dbReference>
<feature type="transmembrane region" description="Helical" evidence="5">
    <location>
        <begin position="158"/>
        <end position="179"/>
    </location>
</feature>
<evidence type="ECO:0000259" key="6">
    <source>
        <dbReference type="SMART" id="SM00014"/>
    </source>
</evidence>
<gene>
    <name evidence="7" type="ORF">NBG4_590002</name>
</gene>
<evidence type="ECO:0000256" key="3">
    <source>
        <dbReference type="ARBA" id="ARBA00022989"/>
    </source>
</evidence>
<feature type="transmembrane region" description="Helical" evidence="5">
    <location>
        <begin position="240"/>
        <end position="259"/>
    </location>
</feature>
<evidence type="ECO:0000313" key="7">
    <source>
        <dbReference type="EMBL" id="SPQ01509.1"/>
    </source>
</evidence>
<feature type="transmembrane region" description="Helical" evidence="5">
    <location>
        <begin position="127"/>
        <end position="146"/>
    </location>
</feature>
<dbReference type="OrthoDB" id="9775789at2"/>
<feature type="transmembrane region" description="Helical" evidence="5">
    <location>
        <begin position="12"/>
        <end position="30"/>
    </location>
</feature>
<comment type="subcellular location">
    <subcellularLocation>
        <location evidence="1">Membrane</location>
        <topology evidence="1">Multi-pass membrane protein</topology>
    </subcellularLocation>
</comment>
<dbReference type="SUPFAM" id="SSF48317">
    <property type="entry name" value="Acid phosphatase/Vanadium-dependent haloperoxidase"/>
    <property type="match status" value="1"/>
</dbReference>
<dbReference type="InterPro" id="IPR036938">
    <property type="entry name" value="PAP2/HPO_sf"/>
</dbReference>
<dbReference type="SMART" id="SM00014">
    <property type="entry name" value="acidPPc"/>
    <property type="match status" value="1"/>
</dbReference>
<protein>
    <submittedName>
        <fullName evidence="7">PAP2 superfamily protein</fullName>
    </submittedName>
</protein>
<evidence type="ECO:0000256" key="1">
    <source>
        <dbReference type="ARBA" id="ARBA00004141"/>
    </source>
</evidence>
<dbReference type="PANTHER" id="PTHR31310:SF7">
    <property type="entry name" value="PA-PHOSPHATASE RELATED-FAMILY PROTEIN DDB_G0268928"/>
    <property type="match status" value="1"/>
</dbReference>
<dbReference type="InterPro" id="IPR052185">
    <property type="entry name" value="IPC_Synthase-Related"/>
</dbReference>